<organism evidence="2 3">
    <name type="scientific">Rhodonellum ikkaensis</name>
    <dbReference type="NCBI Taxonomy" id="336829"/>
    <lineage>
        <taxon>Bacteria</taxon>
        <taxon>Pseudomonadati</taxon>
        <taxon>Bacteroidota</taxon>
        <taxon>Cytophagia</taxon>
        <taxon>Cytophagales</taxon>
        <taxon>Cytophagaceae</taxon>
        <taxon>Rhodonellum</taxon>
    </lineage>
</organism>
<dbReference type="Proteomes" id="UP000199663">
    <property type="component" value="Unassembled WGS sequence"/>
</dbReference>
<dbReference type="InterPro" id="IPR029058">
    <property type="entry name" value="AB_hydrolase_fold"/>
</dbReference>
<dbReference type="Pfam" id="PF00561">
    <property type="entry name" value="Abhydrolase_1"/>
    <property type="match status" value="1"/>
</dbReference>
<dbReference type="PRINTS" id="PR00412">
    <property type="entry name" value="EPOXHYDRLASE"/>
</dbReference>
<reference evidence="2 3" key="1">
    <citation type="submission" date="2016-10" db="EMBL/GenBank/DDBJ databases">
        <authorList>
            <person name="Varghese N."/>
            <person name="Submissions S."/>
        </authorList>
    </citation>
    <scope>NUCLEOTIDE SEQUENCE [LARGE SCALE GENOMIC DNA]</scope>
    <source>
        <strain evidence="2 3">DSM 17997</strain>
    </source>
</reference>
<dbReference type="InterPro" id="IPR000639">
    <property type="entry name" value="Epox_hydrolase-like"/>
</dbReference>
<evidence type="ECO:0000259" key="1">
    <source>
        <dbReference type="Pfam" id="PF00561"/>
    </source>
</evidence>
<feature type="domain" description="AB hydrolase-1" evidence="1">
    <location>
        <begin position="22"/>
        <end position="252"/>
    </location>
</feature>
<accession>A0A1H3KLI0</accession>
<gene>
    <name evidence="2" type="ORF">SAMN05444412_101438</name>
</gene>
<protein>
    <submittedName>
        <fullName evidence="2">Pimeloyl-ACP methyl ester carboxylesterase</fullName>
    </submittedName>
</protein>
<sequence length="266" mass="30258">MPEIQVNNTKLFYVKEGNGEETVFFSHGLLWSHKMFREQIDFLKIKYTVIAYDHRGQGKSQVSEGNYDMDLLTLDALALIDALVGKPVHFVGLSMGGFVGMRLAARYPGRIKSLILMETSEQPEPKENLLKYKLLNAIVRWFGVIPPVAKSVMKIMFAKSWLENPENKESFDYWMQELKSNHKSIAKSVEAVIYRKGVEEEIKKIICPTLIIVGDEDVATTPEKARFIQKSIPNSKMHLLHGAGHSSSIEKPDEINRLLSDWLAVH</sequence>
<dbReference type="EMBL" id="FNQC01000001">
    <property type="protein sequence ID" value="SDY53027.1"/>
    <property type="molecule type" value="Genomic_DNA"/>
</dbReference>
<proteinExistence type="predicted"/>
<dbReference type="SUPFAM" id="SSF53474">
    <property type="entry name" value="alpha/beta-Hydrolases"/>
    <property type="match status" value="1"/>
</dbReference>
<comment type="caution">
    <text evidence="2">The sequence shown here is derived from an EMBL/GenBank/DDBJ whole genome shotgun (WGS) entry which is preliminary data.</text>
</comment>
<dbReference type="InterPro" id="IPR000073">
    <property type="entry name" value="AB_hydrolase_1"/>
</dbReference>
<dbReference type="PANTHER" id="PTHR43798">
    <property type="entry name" value="MONOACYLGLYCEROL LIPASE"/>
    <property type="match status" value="1"/>
</dbReference>
<evidence type="ECO:0000313" key="2">
    <source>
        <dbReference type="EMBL" id="SDY53027.1"/>
    </source>
</evidence>
<dbReference type="InterPro" id="IPR050266">
    <property type="entry name" value="AB_hydrolase_sf"/>
</dbReference>
<name>A0A1H3KLI0_9BACT</name>
<dbReference type="PANTHER" id="PTHR43798:SF29">
    <property type="entry name" value="AB HYDROLASE-1 DOMAIN-CONTAINING PROTEIN"/>
    <property type="match status" value="1"/>
</dbReference>
<dbReference type="PRINTS" id="PR00111">
    <property type="entry name" value="ABHYDROLASE"/>
</dbReference>
<dbReference type="RefSeq" id="WP_019596262.1">
    <property type="nucleotide sequence ID" value="NZ_FNQC01000001.1"/>
</dbReference>
<evidence type="ECO:0000313" key="3">
    <source>
        <dbReference type="Proteomes" id="UP000199663"/>
    </source>
</evidence>
<dbReference type="Gene3D" id="3.40.50.1820">
    <property type="entry name" value="alpha/beta hydrolase"/>
    <property type="match status" value="1"/>
</dbReference>
<keyword evidence="3" id="KW-1185">Reference proteome</keyword>